<evidence type="ECO:0000256" key="12">
    <source>
        <dbReference type="SAM" id="Phobius"/>
    </source>
</evidence>
<dbReference type="Pfam" id="PF13091">
    <property type="entry name" value="PLDc_2"/>
    <property type="match status" value="2"/>
</dbReference>
<keyword evidence="7 12" id="KW-0812">Transmembrane</keyword>
<dbReference type="SMART" id="SM00155">
    <property type="entry name" value="PLDc"/>
    <property type="match status" value="2"/>
</dbReference>
<name>A0ABW3IL83_9RHOB</name>
<evidence type="ECO:0000256" key="6">
    <source>
        <dbReference type="ARBA" id="ARBA00022679"/>
    </source>
</evidence>
<evidence type="ECO:0000313" key="14">
    <source>
        <dbReference type="EMBL" id="MFD0978660.1"/>
    </source>
</evidence>
<evidence type="ECO:0000256" key="7">
    <source>
        <dbReference type="ARBA" id="ARBA00022692"/>
    </source>
</evidence>
<feature type="transmembrane region" description="Helical" evidence="12">
    <location>
        <begin position="34"/>
        <end position="58"/>
    </location>
</feature>
<comment type="function">
    <text evidence="1">Could be a virulence factor.</text>
</comment>
<dbReference type="RefSeq" id="WP_386072669.1">
    <property type="nucleotide sequence ID" value="NZ_JBHTJT010000006.1"/>
</dbReference>
<protein>
    <recommendedName>
        <fullName evidence="11">Cardiolipin synthase</fullName>
        <ecNumber evidence="11">2.7.8.-</ecNumber>
    </recommendedName>
</protein>
<keyword evidence="4" id="KW-1003">Cell membrane</keyword>
<evidence type="ECO:0000256" key="5">
    <source>
        <dbReference type="ARBA" id="ARBA00022525"/>
    </source>
</evidence>
<sequence length="470" mass="52272">MWVTIYAVAYLALEVAAVYFAHRAVTKARTPQGSLAWVMFLITLPWLAVPAFLFFGHFRFSGYVISRRDSSAVIAGIDALAELNRAKGDGGPYGFRAFERIAEMPVVSGNSVEPLIDGQQTFYAIFAAMEEAKSYILAQFYIIHDDEQGQAFAERLKGAAARGVTVKLLYDSVGCSKLPNAYLEDLRAAGIDVVNAHASGGPRHRFQINFRNHRKTVVVDGQVGFIGGLNVGDEYMGRDPTFGPWRDTHCRLRGPVVSELQLVFAEDWHWATRTLLLDFLEWRAERVTNGMDALVVPTGPGDQLETGSLYFCACITRATTRVWIASPYFVPDVDILTALKLAALRGVDVRILVPSAIDHRMPWLAAFAYFDEIRDAGVQVWRYTEGFMHQKVVLVDDNLASIGTTNMDNRSCRLNFEATVVVFDARAAAEVAAMLEADFTRAYLLEKSLSEQPWPRRIGAPFARLMAPVL</sequence>
<comment type="caution">
    <text evidence="14">The sequence shown here is derived from an EMBL/GenBank/DDBJ whole genome shotgun (WGS) entry which is preliminary data.</text>
</comment>
<evidence type="ECO:0000256" key="10">
    <source>
        <dbReference type="ARBA" id="ARBA00023136"/>
    </source>
</evidence>
<dbReference type="PANTHER" id="PTHR21248:SF22">
    <property type="entry name" value="PHOSPHOLIPASE D"/>
    <property type="match status" value="1"/>
</dbReference>
<dbReference type="EC" id="2.7.8.-" evidence="11"/>
<proteinExistence type="predicted"/>
<dbReference type="Proteomes" id="UP001597108">
    <property type="component" value="Unassembled WGS sequence"/>
</dbReference>
<keyword evidence="10 12" id="KW-0472">Membrane</keyword>
<organism evidence="14 15">
    <name type="scientific">Tropicimonas aquimaris</name>
    <dbReference type="NCBI Taxonomy" id="914152"/>
    <lineage>
        <taxon>Bacteria</taxon>
        <taxon>Pseudomonadati</taxon>
        <taxon>Pseudomonadota</taxon>
        <taxon>Alphaproteobacteria</taxon>
        <taxon>Rhodobacterales</taxon>
        <taxon>Roseobacteraceae</taxon>
        <taxon>Tropicimonas</taxon>
    </lineage>
</organism>
<dbReference type="EMBL" id="JBHTJT010000006">
    <property type="protein sequence ID" value="MFD0978660.1"/>
    <property type="molecule type" value="Genomic_DNA"/>
</dbReference>
<evidence type="ECO:0000256" key="9">
    <source>
        <dbReference type="ARBA" id="ARBA00022989"/>
    </source>
</evidence>
<keyword evidence="15" id="KW-1185">Reference proteome</keyword>
<evidence type="ECO:0000256" key="11">
    <source>
        <dbReference type="NCBIfam" id="TIGR04265"/>
    </source>
</evidence>
<gene>
    <name evidence="14" type="primary">cls</name>
    <name evidence="14" type="ORF">ACFQ2S_03255</name>
</gene>
<evidence type="ECO:0000256" key="8">
    <source>
        <dbReference type="ARBA" id="ARBA00022737"/>
    </source>
</evidence>
<feature type="domain" description="PLD phosphodiesterase" evidence="13">
    <location>
        <begin position="208"/>
        <end position="235"/>
    </location>
</feature>
<evidence type="ECO:0000256" key="1">
    <source>
        <dbReference type="ARBA" id="ARBA00003145"/>
    </source>
</evidence>
<dbReference type="Gene3D" id="3.30.870.10">
    <property type="entry name" value="Endonuclease Chain A"/>
    <property type="match status" value="2"/>
</dbReference>
<evidence type="ECO:0000259" key="13">
    <source>
        <dbReference type="PROSITE" id="PS50035"/>
    </source>
</evidence>
<dbReference type="CDD" id="cd09155">
    <property type="entry name" value="PLDc_PaCLS_like_1"/>
    <property type="match status" value="1"/>
</dbReference>
<accession>A0ABW3IL83</accession>
<keyword evidence="6" id="KW-0808">Transferase</keyword>
<dbReference type="InterPro" id="IPR025202">
    <property type="entry name" value="PLD-like_dom"/>
</dbReference>
<dbReference type="PROSITE" id="PS50035">
    <property type="entry name" value="PLD"/>
    <property type="match status" value="2"/>
</dbReference>
<evidence type="ECO:0000256" key="4">
    <source>
        <dbReference type="ARBA" id="ARBA00022475"/>
    </source>
</evidence>
<feature type="transmembrane region" description="Helical" evidence="12">
    <location>
        <begin position="6"/>
        <end position="22"/>
    </location>
</feature>
<evidence type="ECO:0000256" key="2">
    <source>
        <dbReference type="ARBA" id="ARBA00004236"/>
    </source>
</evidence>
<evidence type="ECO:0000313" key="15">
    <source>
        <dbReference type="Proteomes" id="UP001597108"/>
    </source>
</evidence>
<comment type="subcellular location">
    <subcellularLocation>
        <location evidence="2">Cell membrane</location>
    </subcellularLocation>
    <subcellularLocation>
        <location evidence="3">Secreted</location>
    </subcellularLocation>
</comment>
<dbReference type="SUPFAM" id="SSF56024">
    <property type="entry name" value="Phospholipase D/nuclease"/>
    <property type="match status" value="2"/>
</dbReference>
<keyword evidence="9 12" id="KW-1133">Transmembrane helix</keyword>
<dbReference type="InterPro" id="IPR022924">
    <property type="entry name" value="Cardiolipin_synthase"/>
</dbReference>
<keyword evidence="8" id="KW-0677">Repeat</keyword>
<keyword evidence="5" id="KW-0964">Secreted</keyword>
<dbReference type="InterPro" id="IPR001736">
    <property type="entry name" value="PLipase_D/transphosphatidylase"/>
</dbReference>
<feature type="domain" description="PLD phosphodiesterase" evidence="13">
    <location>
        <begin position="384"/>
        <end position="411"/>
    </location>
</feature>
<dbReference type="NCBIfam" id="TIGR04265">
    <property type="entry name" value="bac_cardiolipin"/>
    <property type="match status" value="1"/>
</dbReference>
<reference evidence="15" key="1">
    <citation type="journal article" date="2019" name="Int. J. Syst. Evol. Microbiol.">
        <title>The Global Catalogue of Microorganisms (GCM) 10K type strain sequencing project: providing services to taxonomists for standard genome sequencing and annotation.</title>
        <authorList>
            <consortium name="The Broad Institute Genomics Platform"/>
            <consortium name="The Broad Institute Genome Sequencing Center for Infectious Disease"/>
            <person name="Wu L."/>
            <person name="Ma J."/>
        </authorList>
    </citation>
    <scope>NUCLEOTIDE SEQUENCE [LARGE SCALE GENOMIC DNA]</scope>
    <source>
        <strain evidence="15">CCUG 60524</strain>
    </source>
</reference>
<dbReference type="PANTHER" id="PTHR21248">
    <property type="entry name" value="CARDIOLIPIN SYNTHASE"/>
    <property type="match status" value="1"/>
</dbReference>
<evidence type="ECO:0000256" key="3">
    <source>
        <dbReference type="ARBA" id="ARBA00004613"/>
    </source>
</evidence>